<accession>A9U4C0</accession>
<gene>
    <name evidence="1" type="ORF">PHYPADRAFT_156144</name>
</gene>
<protein>
    <submittedName>
        <fullName evidence="1">Predicted protein</fullName>
    </submittedName>
</protein>
<sequence length="586" mass="65889">MQCTSRDIAAACQAVEAQLQTVGGEHVRDFYRLCFPVVLRKIFGFEDSSAASQPASSAGGWLAQASVPGNEATTRALISLLSPRGSLFSSLLAVDKENFVRYVFPMERLPEWVRNLLSQEKGAHILCQVSDLFKSRIMEDANGMCILQVHLDVFEYYMFWFAYYAVCKDQNQRQRAAGGRRTSRSSRSSQFRMQLGNWASSIPRLSHSPQAVEVGGSPYLQLLKLYLSHFVILSSPNRGYLGREMQLGDVGGATHGDILIHTLIEFWLVDDDPSPLPLAIRQSLGIQAGGAAAVLSYIPPGADLTDSLKVLIKYLNSNLRLSVGEHTLVTSLSESPSGHFSSPLSLVHSSGASQFPSASNAYLQALHRPLYRFLHRAFRLWPIGTSVRKIAQVVDVWVEYLEPWNTGLDAANVREQAQLQWQKDALDRRISVESFSELWQGYVLANYHFYTSLVTNFLEFALKFVHMDPEAIFQMVYKVLSVLAKSKELLDLLRKVDVAYGGHMYGRTNQRHNVLFDLAPTIQEQLQDWEEGAETDEEQERGDGLMLQSPLRNKLPQLRLFSMSDNGGNRLLQVRAFEIIFIIIVY</sequence>
<dbReference type="PANTHER" id="PTHR31801:SF1">
    <property type="entry name" value="SPHINGOMYELIN PHOSPHODIESTERASE"/>
    <property type="match status" value="1"/>
</dbReference>
<organism>
    <name type="scientific">Physcomitrium patens</name>
    <name type="common">Spreading-leaved earth moss</name>
    <name type="synonym">Physcomitrella patens</name>
    <dbReference type="NCBI Taxonomy" id="3218"/>
    <lineage>
        <taxon>Eukaryota</taxon>
        <taxon>Viridiplantae</taxon>
        <taxon>Streptophyta</taxon>
        <taxon>Embryophyta</taxon>
        <taxon>Bryophyta</taxon>
        <taxon>Bryophytina</taxon>
        <taxon>Bryopsida</taxon>
        <taxon>Funariidae</taxon>
        <taxon>Funariales</taxon>
        <taxon>Funariaceae</taxon>
        <taxon>Physcomitrium</taxon>
    </lineage>
</organism>
<dbReference type="InterPro" id="IPR024129">
    <property type="entry name" value="Sphingomy_SMPD4"/>
</dbReference>
<reference evidence="1" key="1">
    <citation type="journal article" date="2008" name="Science">
        <title>The Physcomitrella genome reveals evolutionary insights into the conquest of land by plants.</title>
        <authorList>
            <person name="Rensing S."/>
            <person name="Lang D."/>
            <person name="Zimmer A."/>
            <person name="Terry A."/>
            <person name="Salamov A."/>
            <person name="Shapiro H."/>
            <person name="Nishiyama T."/>
            <person name="Perroud P.-F."/>
            <person name="Lindquist E."/>
            <person name="Kamisugi Y."/>
            <person name="Tanahashi T."/>
            <person name="Sakakibara K."/>
            <person name="Fujita T."/>
            <person name="Oishi K."/>
            <person name="Shin-I T."/>
            <person name="Kuroki Y."/>
            <person name="Toyoda A."/>
            <person name="Suzuki Y."/>
            <person name="Hashimoto A."/>
            <person name="Yamaguchi K."/>
            <person name="Sugano A."/>
            <person name="Kohara Y."/>
            <person name="Fujiyama A."/>
            <person name="Anterola A."/>
            <person name="Aoki S."/>
            <person name="Ashton N."/>
            <person name="Barbazuk W.B."/>
            <person name="Barker E."/>
            <person name="Bennetzen J."/>
            <person name="Bezanilla M."/>
            <person name="Blankenship R."/>
            <person name="Cho S.H."/>
            <person name="Dutcher S."/>
            <person name="Estelle M."/>
            <person name="Fawcett J.A."/>
            <person name="Gundlach H."/>
            <person name="Hanada K."/>
            <person name="Heyl A."/>
            <person name="Hicks K.A."/>
            <person name="Hugh J."/>
            <person name="Lohr M."/>
            <person name="Mayer K."/>
            <person name="Melkozernov A."/>
            <person name="Murata T."/>
            <person name="Nelson D."/>
            <person name="Pils B."/>
            <person name="Prigge M."/>
            <person name="Reiss B."/>
            <person name="Renner T."/>
            <person name="Rombauts S."/>
            <person name="Rushton P."/>
            <person name="Sanderfoot A."/>
            <person name="Schween G."/>
            <person name="Shiu S.-H."/>
            <person name="Stueber K."/>
            <person name="Theodoulou F.L."/>
            <person name="Tu H."/>
            <person name="Van de Peer Y."/>
            <person name="Verrier P.J."/>
            <person name="Waters E."/>
            <person name="Wood A."/>
            <person name="Yang L."/>
            <person name="Cove D."/>
            <person name="Cuming A."/>
            <person name="Hasebe M."/>
            <person name="Lucas S."/>
            <person name="Mishler D.B."/>
            <person name="Reski R."/>
            <person name="Grigoriev I."/>
            <person name="Quatrano R.S."/>
            <person name="Boore J.L."/>
        </authorList>
    </citation>
    <scope>NUCLEOTIDE SEQUENCE [LARGE SCALE GENOMIC DNA]</scope>
</reference>
<dbReference type="Pfam" id="PF14724">
    <property type="entry name" value="mit_SMPDase"/>
    <property type="match status" value="2"/>
</dbReference>
<dbReference type="AlphaFoldDB" id="A9U4C0"/>
<dbReference type="GO" id="GO:0050290">
    <property type="term" value="F:sphingomyelin phosphodiesterase D activity"/>
    <property type="evidence" value="ECO:0007669"/>
    <property type="project" value="InterPro"/>
</dbReference>
<evidence type="ECO:0000313" key="1">
    <source>
        <dbReference type="EMBL" id="EDQ49484.1"/>
    </source>
</evidence>
<dbReference type="PANTHER" id="PTHR31801">
    <property type="entry name" value="ALTERED INHERITANCE OF MITOCHONDRIA PROTEIN 24, MITOCHONDRIAL"/>
    <property type="match status" value="1"/>
</dbReference>
<proteinExistence type="predicted"/>
<name>A9U4C0_PHYPA</name>
<dbReference type="eggNOG" id="ENOG502QSXW">
    <property type="taxonomic scope" value="Eukaryota"/>
</dbReference>
<dbReference type="EMBL" id="DS545380">
    <property type="protein sequence ID" value="EDQ49484.1"/>
    <property type="molecule type" value="Genomic_DNA"/>
</dbReference>